<protein>
    <recommendedName>
        <fullName evidence="1">Mga helix-turn-helix domain-containing protein</fullName>
    </recommendedName>
</protein>
<evidence type="ECO:0000259" key="1">
    <source>
        <dbReference type="Pfam" id="PF05043"/>
    </source>
</evidence>
<name>A0ABV0EML4_9ENTE</name>
<evidence type="ECO:0000313" key="2">
    <source>
        <dbReference type="EMBL" id="MEO1769868.1"/>
    </source>
</evidence>
<dbReference type="RefSeq" id="WP_207702072.1">
    <property type="nucleotide sequence ID" value="NZ_JAFREL020000001.1"/>
</dbReference>
<reference evidence="2 3" key="1">
    <citation type="submission" date="2021-03" db="EMBL/GenBank/DDBJ databases">
        <authorList>
            <person name="Gilmore M.S."/>
            <person name="Schwartzman J."/>
            <person name="Van Tyne D."/>
            <person name="Martin M."/>
            <person name="Earl A.M."/>
            <person name="Manson A.L."/>
            <person name="Straub T."/>
            <person name="Salamzade R."/>
            <person name="Saavedra J."/>
            <person name="Lebreton F."/>
            <person name="Prichula J."/>
            <person name="Schaufler K."/>
            <person name="Gaca A."/>
            <person name="Sgardioli B."/>
            <person name="Wagenaar J."/>
            <person name="Strong T."/>
        </authorList>
    </citation>
    <scope>NUCLEOTIDE SEQUENCE [LARGE SCALE GENOMIC DNA]</scope>
    <source>
        <strain evidence="2 3">665A</strain>
    </source>
</reference>
<sequence length="485" mass="57184">MIPIFGLSKNTLLKRDIIEVLDRAQNPISYKELQADIPYVSLSTLKAACAELAELLEQLYPEKNCFLQFSKEKKTISISLIRSSNNLQFFYDHIYSDDLAYDILRVLLLRRNFSTIEFCHANGVSESKLKRKIKEINRELRSFDLYISCSNQLNLKGREVNIRAFHYILLRIVHRQFFTIPESVHLQEIYQLGKYIADYLGVPNDLPLIERFAYWVLITRAGLFKGENLQFNAKEEQWIRHLVFPDKPVFLERWSEQDWQFLLVAVHCSISDYFQLETKDENLAKTASQELWLELFQKHFRSLTAEEKKFAFEKLQQLDLTANFFPLSTNFILALKKFIGLEDLAVMYPRYIQQFNFFWQDWSMQSPDKNSKIFHLFSLLVSIAVLPMEELLPEVKVYVFTENSDAFKQYIKIKITFSFSNRYQLTFVDSPQKADLLIGTANFYESEALSHQKYLIVRTRVYQKDLDDISNALEEIIDRRLVTAS</sequence>
<dbReference type="Proteomes" id="UP000664357">
    <property type="component" value="Unassembled WGS sequence"/>
</dbReference>
<dbReference type="InterPro" id="IPR036388">
    <property type="entry name" value="WH-like_DNA-bd_sf"/>
</dbReference>
<gene>
    <name evidence="2" type="ORF">JZO67_001819</name>
</gene>
<accession>A0ABV0EML4</accession>
<evidence type="ECO:0000313" key="3">
    <source>
        <dbReference type="Proteomes" id="UP000664357"/>
    </source>
</evidence>
<dbReference type="EMBL" id="JAFREL020000001">
    <property type="protein sequence ID" value="MEO1769868.1"/>
    <property type="molecule type" value="Genomic_DNA"/>
</dbReference>
<dbReference type="Pfam" id="PF05043">
    <property type="entry name" value="Mga"/>
    <property type="match status" value="1"/>
</dbReference>
<reference evidence="2 3" key="2">
    <citation type="submission" date="2024-02" db="EMBL/GenBank/DDBJ databases">
        <title>The Genome Sequence of Enterococcus sp. DIV0159.</title>
        <authorList>
            <person name="Earl A."/>
            <person name="Manson A."/>
            <person name="Gilmore M."/>
            <person name="Sanders J."/>
            <person name="Shea T."/>
            <person name="Howe W."/>
            <person name="Livny J."/>
            <person name="Cuomo C."/>
            <person name="Neafsey D."/>
            <person name="Birren B."/>
        </authorList>
    </citation>
    <scope>NUCLEOTIDE SEQUENCE [LARGE SCALE GENOMIC DNA]</scope>
    <source>
        <strain evidence="2 3">665A</strain>
    </source>
</reference>
<keyword evidence="3" id="KW-1185">Reference proteome</keyword>
<feature type="domain" description="Mga helix-turn-helix" evidence="1">
    <location>
        <begin position="86"/>
        <end position="169"/>
    </location>
</feature>
<proteinExistence type="predicted"/>
<dbReference type="InterPro" id="IPR007737">
    <property type="entry name" value="Mga_HTH"/>
</dbReference>
<dbReference type="Gene3D" id="1.10.10.10">
    <property type="entry name" value="Winged helix-like DNA-binding domain superfamily/Winged helix DNA-binding domain"/>
    <property type="match status" value="1"/>
</dbReference>
<organism evidence="2 3">
    <name type="scientific">Candidatus Enterococcus ferrettii</name>
    <dbReference type="NCBI Taxonomy" id="2815324"/>
    <lineage>
        <taxon>Bacteria</taxon>
        <taxon>Bacillati</taxon>
        <taxon>Bacillota</taxon>
        <taxon>Bacilli</taxon>
        <taxon>Lactobacillales</taxon>
        <taxon>Enterococcaceae</taxon>
        <taxon>Enterococcus</taxon>
    </lineage>
</organism>
<comment type="caution">
    <text evidence="2">The sequence shown here is derived from an EMBL/GenBank/DDBJ whole genome shotgun (WGS) entry which is preliminary data.</text>
</comment>